<sequence length="67" mass="7757">MECEQLEHLVFAWRTVTFTCQIRIMDRDQTATSYQPTGPTRPPEGLNRHGPTSRAVLPFRACTLLFY</sequence>
<proteinExistence type="predicted"/>
<feature type="region of interest" description="Disordered" evidence="1">
    <location>
        <begin position="29"/>
        <end position="52"/>
    </location>
</feature>
<evidence type="ECO:0000313" key="2">
    <source>
        <dbReference type="EMBL" id="JAD57668.1"/>
    </source>
</evidence>
<dbReference type="AlphaFoldDB" id="A0A0A9B6C0"/>
<protein>
    <submittedName>
        <fullName evidence="2">Uncharacterized protein</fullName>
    </submittedName>
</protein>
<accession>A0A0A9B6C0</accession>
<reference evidence="2" key="2">
    <citation type="journal article" date="2015" name="Data Brief">
        <title>Shoot transcriptome of the giant reed, Arundo donax.</title>
        <authorList>
            <person name="Barrero R.A."/>
            <person name="Guerrero F.D."/>
            <person name="Moolhuijzen P."/>
            <person name="Goolsby J.A."/>
            <person name="Tidwell J."/>
            <person name="Bellgard S.E."/>
            <person name="Bellgard M.I."/>
        </authorList>
    </citation>
    <scope>NUCLEOTIDE SEQUENCE</scope>
    <source>
        <tissue evidence="2">Shoot tissue taken approximately 20 cm above the soil surface</tissue>
    </source>
</reference>
<name>A0A0A9B6C0_ARUDO</name>
<reference evidence="2" key="1">
    <citation type="submission" date="2014-09" db="EMBL/GenBank/DDBJ databases">
        <authorList>
            <person name="Magalhaes I.L.F."/>
            <person name="Oliveira U."/>
            <person name="Santos F.R."/>
            <person name="Vidigal T.H.D.A."/>
            <person name="Brescovit A.D."/>
            <person name="Santos A.J."/>
        </authorList>
    </citation>
    <scope>NUCLEOTIDE SEQUENCE</scope>
    <source>
        <tissue evidence="2">Shoot tissue taken approximately 20 cm above the soil surface</tissue>
    </source>
</reference>
<dbReference type="EMBL" id="GBRH01240227">
    <property type="protein sequence ID" value="JAD57668.1"/>
    <property type="molecule type" value="Transcribed_RNA"/>
</dbReference>
<evidence type="ECO:0000256" key="1">
    <source>
        <dbReference type="SAM" id="MobiDB-lite"/>
    </source>
</evidence>
<organism evidence="2">
    <name type="scientific">Arundo donax</name>
    <name type="common">Giant reed</name>
    <name type="synonym">Donax arundinaceus</name>
    <dbReference type="NCBI Taxonomy" id="35708"/>
    <lineage>
        <taxon>Eukaryota</taxon>
        <taxon>Viridiplantae</taxon>
        <taxon>Streptophyta</taxon>
        <taxon>Embryophyta</taxon>
        <taxon>Tracheophyta</taxon>
        <taxon>Spermatophyta</taxon>
        <taxon>Magnoliopsida</taxon>
        <taxon>Liliopsida</taxon>
        <taxon>Poales</taxon>
        <taxon>Poaceae</taxon>
        <taxon>PACMAD clade</taxon>
        <taxon>Arundinoideae</taxon>
        <taxon>Arundineae</taxon>
        <taxon>Arundo</taxon>
    </lineage>
</organism>